<dbReference type="Proteomes" id="UP000198211">
    <property type="component" value="Unassembled WGS sequence"/>
</dbReference>
<keyword evidence="4" id="KW-0808">Transferase</keyword>
<evidence type="ECO:0000313" key="11">
    <source>
        <dbReference type="EMBL" id="OWZ10220.1"/>
    </source>
</evidence>
<dbReference type="GO" id="GO:0000026">
    <property type="term" value="F:alpha-1,2-mannosyltransferase activity"/>
    <property type="evidence" value="ECO:0007669"/>
    <property type="project" value="TreeGrafter"/>
</dbReference>
<proteinExistence type="inferred from homology"/>
<keyword evidence="8" id="KW-0333">Golgi apparatus</keyword>
<sequence length="177" mass="20735">MFLDAENSPVRGPSFLFETPRFVKMGTVFWPNYWHPKNTMFYINPDSLLWQLLDMPFIDMFEQESGQLVIDRRRHAAPLHLTLFYAFHPRGDTDLFRFAWLNLDFPFFTMESPSAIAGAYVVDGENPFPDFQNGSDAMVDAIWTKSLHFYAQNFTNLSFGGIEKYFNSLHLKAYNYK</sequence>
<evidence type="ECO:0000313" key="12">
    <source>
        <dbReference type="Proteomes" id="UP000198211"/>
    </source>
</evidence>
<comment type="caution">
    <text evidence="11">The sequence shown here is derived from an EMBL/GenBank/DDBJ whole genome shotgun (WGS) entry which is preliminary data.</text>
</comment>
<evidence type="ECO:0000256" key="5">
    <source>
        <dbReference type="ARBA" id="ARBA00022692"/>
    </source>
</evidence>
<evidence type="ECO:0000256" key="2">
    <source>
        <dbReference type="ARBA" id="ARBA00004606"/>
    </source>
</evidence>
<keyword evidence="5" id="KW-0812">Transmembrane</keyword>
<dbReference type="PANTHER" id="PTHR31646:SF1">
    <property type="entry name" value="ALPHA-1,2-MANNOSYLTRANSFERASE MNN2"/>
    <property type="match status" value="1"/>
</dbReference>
<dbReference type="PANTHER" id="PTHR31646">
    <property type="entry name" value="ALPHA-1,2-MANNOSYLTRANSFERASE MNN2"/>
    <property type="match status" value="1"/>
</dbReference>
<dbReference type="STRING" id="4795.A0A225W030"/>
<reference evidence="12" key="1">
    <citation type="submission" date="2017-03" db="EMBL/GenBank/DDBJ databases">
        <title>Phytopthora megakarya and P. palmivora, two closely related causual agents of cacao black pod achieved similar genome size and gene model numbers by different mechanisms.</title>
        <authorList>
            <person name="Ali S."/>
            <person name="Shao J."/>
            <person name="Larry D.J."/>
            <person name="Kronmiller B."/>
            <person name="Shen D."/>
            <person name="Strem M.D."/>
            <person name="Melnick R.L."/>
            <person name="Guiltinan M.J."/>
            <person name="Tyler B.M."/>
            <person name="Meinhardt L.W."/>
            <person name="Bailey B.A."/>
        </authorList>
    </citation>
    <scope>NUCLEOTIDE SEQUENCE [LARGE SCALE GENOMIC DNA]</scope>
    <source>
        <strain evidence="12">zdho120</strain>
    </source>
</reference>
<comment type="subcellular location">
    <subcellularLocation>
        <location evidence="10">Endomembrane system</location>
        <topology evidence="10">Single-pass membrane protein</topology>
    </subcellularLocation>
    <subcellularLocation>
        <location evidence="1">Golgi apparatus membrane</location>
    </subcellularLocation>
    <subcellularLocation>
        <location evidence="2">Membrane</location>
        <topology evidence="2">Single-pass type II membrane protein</topology>
    </subcellularLocation>
</comment>
<evidence type="ECO:0000256" key="7">
    <source>
        <dbReference type="ARBA" id="ARBA00022989"/>
    </source>
</evidence>
<name>A0A225W030_9STRA</name>
<evidence type="ECO:0000256" key="4">
    <source>
        <dbReference type="ARBA" id="ARBA00022679"/>
    </source>
</evidence>
<keyword evidence="12" id="KW-1185">Reference proteome</keyword>
<keyword evidence="9" id="KW-0472">Membrane</keyword>
<evidence type="ECO:0000256" key="10">
    <source>
        <dbReference type="ARBA" id="ARBA00037847"/>
    </source>
</evidence>
<dbReference type="Pfam" id="PF11051">
    <property type="entry name" value="Mannosyl_trans3"/>
    <property type="match status" value="1"/>
</dbReference>
<evidence type="ECO:0000256" key="8">
    <source>
        <dbReference type="ARBA" id="ARBA00023034"/>
    </source>
</evidence>
<evidence type="ECO:0000256" key="3">
    <source>
        <dbReference type="ARBA" id="ARBA00009105"/>
    </source>
</evidence>
<gene>
    <name evidence="11" type="ORF">PHMEG_00016960</name>
</gene>
<dbReference type="AlphaFoldDB" id="A0A225W030"/>
<protein>
    <submittedName>
        <fullName evidence="11">Uncharacterized protein</fullName>
    </submittedName>
</protein>
<dbReference type="EMBL" id="NBNE01002517">
    <property type="protein sequence ID" value="OWZ10220.1"/>
    <property type="molecule type" value="Genomic_DNA"/>
</dbReference>
<keyword evidence="7" id="KW-1133">Transmembrane helix</keyword>
<accession>A0A225W030</accession>
<evidence type="ECO:0000256" key="9">
    <source>
        <dbReference type="ARBA" id="ARBA00023136"/>
    </source>
</evidence>
<evidence type="ECO:0000256" key="1">
    <source>
        <dbReference type="ARBA" id="ARBA00004394"/>
    </source>
</evidence>
<comment type="similarity">
    <text evidence="3">Belongs to the MNN1/MNT family.</text>
</comment>
<evidence type="ECO:0000256" key="6">
    <source>
        <dbReference type="ARBA" id="ARBA00022968"/>
    </source>
</evidence>
<organism evidence="11 12">
    <name type="scientific">Phytophthora megakarya</name>
    <dbReference type="NCBI Taxonomy" id="4795"/>
    <lineage>
        <taxon>Eukaryota</taxon>
        <taxon>Sar</taxon>
        <taxon>Stramenopiles</taxon>
        <taxon>Oomycota</taxon>
        <taxon>Peronosporomycetes</taxon>
        <taxon>Peronosporales</taxon>
        <taxon>Peronosporaceae</taxon>
        <taxon>Phytophthora</taxon>
    </lineage>
</organism>
<dbReference type="InterPro" id="IPR022751">
    <property type="entry name" value="Alpha_mannosyltransferase"/>
</dbReference>
<dbReference type="GO" id="GO:0046354">
    <property type="term" value="P:mannan biosynthetic process"/>
    <property type="evidence" value="ECO:0007669"/>
    <property type="project" value="TreeGrafter"/>
</dbReference>
<keyword evidence="6" id="KW-0735">Signal-anchor</keyword>
<dbReference type="OrthoDB" id="430354at2759"/>
<dbReference type="GO" id="GO:0000139">
    <property type="term" value="C:Golgi membrane"/>
    <property type="evidence" value="ECO:0007669"/>
    <property type="project" value="UniProtKB-SubCell"/>
</dbReference>